<accession>A0ABP3I6B1</accession>
<sequence>MGMVKNFAKFTATMGKGIKVGDSDVEIKLTLPLKVVQENFMFLSTNQGEKINVFLGDPQVAWDFDEDEEDMYKTYTGGRHVTADASGVVTSVQQPAEEKDDNQTELFAEDGSVHETDAEADNDQVGEQSGEQDGGPPAEGELDDYEQEVLNAMDKYDEPGEMTFEEDKSSDEQGSDQNDVISEDDQAAGEEVEISKEQLEEFILQQRPTFPEFDLDFADLLKKRRDGSTWLGLSKELGIPSSQLNTKYRKYKDKVKQMMKDNGAA</sequence>
<reference evidence="3" key="1">
    <citation type="journal article" date="2019" name="Int. J. Syst. Evol. Microbiol.">
        <title>The Global Catalogue of Microorganisms (GCM) 10K type strain sequencing project: providing services to taxonomists for standard genome sequencing and annotation.</title>
        <authorList>
            <consortium name="The Broad Institute Genomics Platform"/>
            <consortium name="The Broad Institute Genome Sequencing Center for Infectious Disease"/>
            <person name="Wu L."/>
            <person name="Ma J."/>
        </authorList>
    </citation>
    <scope>NUCLEOTIDE SEQUENCE [LARGE SCALE GENOMIC DNA]</scope>
    <source>
        <strain evidence="3">JCM 12774</strain>
    </source>
</reference>
<feature type="compositionally biased region" description="Acidic residues" evidence="1">
    <location>
        <begin position="181"/>
        <end position="192"/>
    </location>
</feature>
<dbReference type="Proteomes" id="UP001500340">
    <property type="component" value="Unassembled WGS sequence"/>
</dbReference>
<evidence type="ECO:0000313" key="2">
    <source>
        <dbReference type="EMBL" id="GAA0390300.1"/>
    </source>
</evidence>
<comment type="caution">
    <text evidence="2">The sequence shown here is derived from an EMBL/GenBank/DDBJ whole genome shotgun (WGS) entry which is preliminary data.</text>
</comment>
<proteinExistence type="predicted"/>
<organism evidence="2 3">
    <name type="scientific">Paenibacillus motobuensis</name>
    <dbReference type="NCBI Taxonomy" id="295324"/>
    <lineage>
        <taxon>Bacteria</taxon>
        <taxon>Bacillati</taxon>
        <taxon>Bacillota</taxon>
        <taxon>Bacilli</taxon>
        <taxon>Bacillales</taxon>
        <taxon>Paenibacillaceae</taxon>
        <taxon>Paenibacillus</taxon>
    </lineage>
</organism>
<keyword evidence="3" id="KW-1185">Reference proteome</keyword>
<gene>
    <name evidence="2" type="ORF">GCM10008933_21510</name>
</gene>
<dbReference type="EMBL" id="BAAACX010000009">
    <property type="protein sequence ID" value="GAA0390300.1"/>
    <property type="molecule type" value="Genomic_DNA"/>
</dbReference>
<evidence type="ECO:0000256" key="1">
    <source>
        <dbReference type="SAM" id="MobiDB-lite"/>
    </source>
</evidence>
<feature type="region of interest" description="Disordered" evidence="1">
    <location>
        <begin position="121"/>
        <end position="192"/>
    </location>
</feature>
<name>A0ABP3I6B1_9BACL</name>
<evidence type="ECO:0000313" key="3">
    <source>
        <dbReference type="Proteomes" id="UP001500340"/>
    </source>
</evidence>
<protein>
    <submittedName>
        <fullName evidence="2">Uncharacterized protein</fullName>
    </submittedName>
</protein>